<dbReference type="GO" id="GO:0008409">
    <property type="term" value="F:5'-3' exonuclease activity"/>
    <property type="evidence" value="ECO:0007669"/>
    <property type="project" value="InterPro"/>
</dbReference>
<dbReference type="PANTHER" id="PTHR42646">
    <property type="entry name" value="FLAP ENDONUCLEASE XNI"/>
    <property type="match status" value="1"/>
</dbReference>
<dbReference type="SMART" id="SM00475">
    <property type="entry name" value="53EXOc"/>
    <property type="match status" value="1"/>
</dbReference>
<dbReference type="RefSeq" id="YP_009118930.1">
    <property type="nucleotide sequence ID" value="NC_025425.1"/>
</dbReference>
<dbReference type="Pfam" id="PF09293">
    <property type="entry name" value="RNaseH_C"/>
    <property type="match status" value="1"/>
</dbReference>
<protein>
    <submittedName>
        <fullName evidence="4">Putative RnaseH ribonuclease</fullName>
    </submittedName>
</protein>
<evidence type="ECO:0000313" key="5">
    <source>
        <dbReference type="Proteomes" id="UP000203896"/>
    </source>
</evidence>
<dbReference type="KEGG" id="vg:23301275"/>
<dbReference type="SUPFAM" id="SSF88723">
    <property type="entry name" value="PIN domain-like"/>
    <property type="match status" value="1"/>
</dbReference>
<dbReference type="CDD" id="cd09899">
    <property type="entry name" value="H3TH_T4-like"/>
    <property type="match status" value="1"/>
</dbReference>
<name>A0A0B7MLB9_9CAUD</name>
<dbReference type="Proteomes" id="UP000203896">
    <property type="component" value="Segment"/>
</dbReference>
<dbReference type="GO" id="GO:0003677">
    <property type="term" value="F:DNA binding"/>
    <property type="evidence" value="ECO:0007669"/>
    <property type="project" value="InterPro"/>
</dbReference>
<dbReference type="GeneID" id="23301275"/>
<feature type="domain" description="5'-3' exonuclease" evidence="3">
    <location>
        <begin position="28"/>
        <end position="313"/>
    </location>
</feature>
<dbReference type="PANTHER" id="PTHR42646:SF2">
    <property type="entry name" value="5'-3' EXONUCLEASE FAMILY PROTEIN"/>
    <property type="match status" value="1"/>
</dbReference>
<dbReference type="OrthoDB" id="4856at10239"/>
<organism evidence="4 5">
    <name type="scientific">Enterobacteria phage GEC-3S</name>
    <dbReference type="NCBI Taxonomy" id="1222338"/>
    <lineage>
        <taxon>Viruses</taxon>
        <taxon>Duplodnaviria</taxon>
        <taxon>Heunggongvirae</taxon>
        <taxon>Uroviricota</taxon>
        <taxon>Caudoviricetes</taxon>
        <taxon>Pantevenvirales</taxon>
        <taxon>Straboviridae</taxon>
        <taxon>Krischvirus</taxon>
        <taxon>Krischvirus gec3s</taxon>
    </lineage>
</organism>
<accession>A0A0B7MLB9</accession>
<evidence type="ECO:0000313" key="4">
    <source>
        <dbReference type="EMBL" id="CEO90850.1"/>
    </source>
</evidence>
<proteinExistence type="predicted"/>
<dbReference type="InterPro" id="IPR002421">
    <property type="entry name" value="5-3_exonuclease"/>
</dbReference>
<dbReference type="SUPFAM" id="SSF47807">
    <property type="entry name" value="5' to 3' exonuclease, C-terminal subdomain"/>
    <property type="match status" value="1"/>
</dbReference>
<evidence type="ECO:0000256" key="2">
    <source>
        <dbReference type="ARBA" id="ARBA00022801"/>
    </source>
</evidence>
<dbReference type="InterPro" id="IPR036279">
    <property type="entry name" value="5-3_exonuclease_C_sf"/>
</dbReference>
<dbReference type="InterPro" id="IPR036276">
    <property type="entry name" value="T4_RNaseH_C"/>
</dbReference>
<dbReference type="GO" id="GO:0033567">
    <property type="term" value="P:DNA replication, Okazaki fragment processing"/>
    <property type="evidence" value="ECO:0007669"/>
    <property type="project" value="InterPro"/>
</dbReference>
<reference evidence="4 5" key="1">
    <citation type="submission" date="2012-08" db="EMBL/GenBank/DDBJ databases">
        <title>Selection and characterization of a candidate therapeutic bacteriophage that lyses the German Escherichia coli O104:H4 outbreak strain.</title>
        <authorList>
            <person name="Merabishvilli M."/>
            <person name="De Vos D."/>
            <person name="Verbeken G."/>
            <person name="Kropinski A."/>
            <person name="Vandenheuvel D."/>
            <person name="Lavigne R."/>
            <person name="Wattiau P."/>
            <person name="Mast J."/>
            <person name="Ragimbeau C."/>
            <person name="Mossong J."/>
            <person name="Scheres J."/>
            <person name="Chanishvili N."/>
            <person name="Vaneechoutte M."/>
            <person name="Pirnay J.P."/>
        </authorList>
    </citation>
    <scope>NUCLEOTIDE SEQUENCE [LARGE SCALE GENOMIC DNA]</scope>
</reference>
<dbReference type="Gene3D" id="3.40.50.1010">
    <property type="entry name" value="5'-nuclease"/>
    <property type="match status" value="1"/>
</dbReference>
<keyword evidence="2" id="KW-0378">Hydrolase</keyword>
<dbReference type="InterPro" id="IPR020046">
    <property type="entry name" value="5-3_exonucl_a-hlix_arch_N"/>
</dbReference>
<sequence length="315" mass="36899">MTYNPFTKTTATLNDFFDDPEDKLPEGVHLIDMSQLMIATISHTFKPEDPINEGMIRHLILDTMRYNMTKFKEQYPITVLAFDSSKGYWRRDIAPYYKRNRKEKRDADPRDWEMIFAAINKITEEFKENMPYHVIKVDKVEADDIIAVLTKKFSVEGRQVLINSGDGDYTQLHKYKNVKQWAPVQKAWKKCKYGSPYKDLMVKCVKGDAKDGVASVKCRSDFIISRLEGERAKPVATKWLEQIFDAEDPKSLMTEEEARRFDENRELIDFDYIPDNIKTQILESWEKSKPAPRGKIYNYFVTNALVKMLQKIGEF</sequence>
<dbReference type="GO" id="GO:0017108">
    <property type="term" value="F:5'-flap endonuclease activity"/>
    <property type="evidence" value="ECO:0007669"/>
    <property type="project" value="InterPro"/>
</dbReference>
<dbReference type="Gene3D" id="1.10.150.20">
    <property type="entry name" value="5' to 3' exonuclease, C-terminal subdomain"/>
    <property type="match status" value="1"/>
</dbReference>
<dbReference type="InterPro" id="IPR038969">
    <property type="entry name" value="FEN"/>
</dbReference>
<keyword evidence="5" id="KW-1185">Reference proteome</keyword>
<evidence type="ECO:0000256" key="1">
    <source>
        <dbReference type="ARBA" id="ARBA00022722"/>
    </source>
</evidence>
<dbReference type="Pfam" id="PF02739">
    <property type="entry name" value="5_3_exonuc_N"/>
    <property type="match status" value="1"/>
</dbReference>
<dbReference type="CDD" id="cd09860">
    <property type="entry name" value="PIN_T4-like"/>
    <property type="match status" value="1"/>
</dbReference>
<keyword evidence="1" id="KW-0540">Nuclease</keyword>
<dbReference type="InterPro" id="IPR029060">
    <property type="entry name" value="PIN-like_dom_sf"/>
</dbReference>
<evidence type="ECO:0000259" key="3">
    <source>
        <dbReference type="SMART" id="SM00475"/>
    </source>
</evidence>
<gene>
    <name evidence="4" type="ORF">BN201_0247</name>
</gene>
<dbReference type="EMBL" id="HE978309">
    <property type="protein sequence ID" value="CEO90850.1"/>
    <property type="molecule type" value="Genomic_DNA"/>
</dbReference>